<proteinExistence type="predicted"/>
<dbReference type="Pfam" id="PF00685">
    <property type="entry name" value="Sulfotransfer_1"/>
    <property type="match status" value="1"/>
</dbReference>
<evidence type="ECO:0000313" key="3">
    <source>
        <dbReference type="Proteomes" id="UP000183994"/>
    </source>
</evidence>
<dbReference type="AlphaFoldDB" id="A0A1M6ITW7"/>
<sequence>MKNEPVIIVSGLPRSGTSLVMQMLEQGGVEAVTDNVRKPDKDNPRGYYELQKTLSLEEDNSWLHEMRGKAVKVVSPLLYDLLFSEKFKVLFVQRDIREILASQAAMLGEGIEEERGDDEMAAAFSKHLAMVLDWLHRQSNMEVLTINYKGLIAAPEEGAGIMNEFLGGGLDEAAMARAVDPTLYRRRLS</sequence>
<dbReference type="STRING" id="1121393.SAMN02745216_01526"/>
<dbReference type="InterPro" id="IPR000863">
    <property type="entry name" value="Sulfotransferase_dom"/>
</dbReference>
<accession>A0A1M6ITW7</accession>
<dbReference type="Gene3D" id="3.40.50.300">
    <property type="entry name" value="P-loop containing nucleotide triphosphate hydrolases"/>
    <property type="match status" value="1"/>
</dbReference>
<organism evidence="2 3">
    <name type="scientific">Desulfatibacillum alkenivorans DSM 16219</name>
    <dbReference type="NCBI Taxonomy" id="1121393"/>
    <lineage>
        <taxon>Bacteria</taxon>
        <taxon>Pseudomonadati</taxon>
        <taxon>Thermodesulfobacteriota</taxon>
        <taxon>Desulfobacteria</taxon>
        <taxon>Desulfobacterales</taxon>
        <taxon>Desulfatibacillaceae</taxon>
        <taxon>Desulfatibacillum</taxon>
    </lineage>
</organism>
<dbReference type="RefSeq" id="WP_073474628.1">
    <property type="nucleotide sequence ID" value="NZ_FQZU01000007.1"/>
</dbReference>
<dbReference type="OrthoDB" id="9779418at2"/>
<dbReference type="InterPro" id="IPR027417">
    <property type="entry name" value="P-loop_NTPase"/>
</dbReference>
<keyword evidence="3" id="KW-1185">Reference proteome</keyword>
<evidence type="ECO:0000313" key="2">
    <source>
        <dbReference type="EMBL" id="SHJ37886.1"/>
    </source>
</evidence>
<dbReference type="Proteomes" id="UP000183994">
    <property type="component" value="Unassembled WGS sequence"/>
</dbReference>
<evidence type="ECO:0000259" key="1">
    <source>
        <dbReference type="Pfam" id="PF00685"/>
    </source>
</evidence>
<feature type="domain" description="Sulfotransferase" evidence="1">
    <location>
        <begin position="7"/>
        <end position="178"/>
    </location>
</feature>
<dbReference type="EMBL" id="FQZU01000007">
    <property type="protein sequence ID" value="SHJ37886.1"/>
    <property type="molecule type" value="Genomic_DNA"/>
</dbReference>
<dbReference type="GO" id="GO:0008146">
    <property type="term" value="F:sulfotransferase activity"/>
    <property type="evidence" value="ECO:0007669"/>
    <property type="project" value="InterPro"/>
</dbReference>
<dbReference type="SUPFAM" id="SSF52540">
    <property type="entry name" value="P-loop containing nucleoside triphosphate hydrolases"/>
    <property type="match status" value="1"/>
</dbReference>
<keyword evidence="2" id="KW-0808">Transferase</keyword>
<reference evidence="3" key="1">
    <citation type="submission" date="2016-11" db="EMBL/GenBank/DDBJ databases">
        <authorList>
            <person name="Varghese N."/>
            <person name="Submissions S."/>
        </authorList>
    </citation>
    <scope>NUCLEOTIDE SEQUENCE [LARGE SCALE GENOMIC DNA]</scope>
    <source>
        <strain evidence="3">DSM 16219</strain>
    </source>
</reference>
<gene>
    <name evidence="2" type="ORF">SAMN02745216_01526</name>
</gene>
<protein>
    <submittedName>
        <fullName evidence="2">Sulfotransferase family protein</fullName>
    </submittedName>
</protein>
<name>A0A1M6ITW7_9BACT</name>